<comment type="caution">
    <text evidence="1">The sequence shown here is derived from an EMBL/GenBank/DDBJ whole genome shotgun (WGS) entry which is preliminary data.</text>
</comment>
<evidence type="ECO:0008006" key="3">
    <source>
        <dbReference type="Google" id="ProtNLM"/>
    </source>
</evidence>
<accession>A0A402BDF4</accession>
<dbReference type="EMBL" id="BIFT01000002">
    <property type="protein sequence ID" value="GCE29431.1"/>
    <property type="molecule type" value="Genomic_DNA"/>
</dbReference>
<sequence>MYFANVARRTLWHNMVRYALIILLVLIATIVTNFAVPSSKAHANYYPPACQGKGFTEVALSQDNGSSLGYQDSTTVQRLSECDTIKLATDLQTKGIVAGVCGFGGGAGRGFLDKEFPSTRYPLVGLIAACGAYGIGATLFVNALNNADKEGGNCGVVLYSRVVVANSSTGIALGIPTSGIIGVPCYVGQGEAPGYADGPCIQQVHFGNCKTADAGGSVTDVPPSPLPNEEDLPAVENWDWPTLSDPYYTITDCSAHSISVLDPSMVDPSGLWYWSIFGVDTLGLGSASLNDDGTGVTYTPLDNGTDTLTFTVRDDAGTFTTTQINVSVSGCAPLPPNIPPPGSNGSNGSSTTSYHYGDECVNATVVENWDYTTNTGYQEVLTNIESEPAAYDPTVTVYVWDYDNQWWDTSSHTWVTHSSHQVACGFANTPS</sequence>
<evidence type="ECO:0000313" key="1">
    <source>
        <dbReference type="EMBL" id="GCE29431.1"/>
    </source>
</evidence>
<proteinExistence type="predicted"/>
<keyword evidence="2" id="KW-1185">Reference proteome</keyword>
<dbReference type="AlphaFoldDB" id="A0A402BDF4"/>
<reference evidence="2" key="1">
    <citation type="submission" date="2018-12" db="EMBL/GenBank/DDBJ databases">
        <title>Tengunoibacter tsumagoiensis gen. nov., sp. nov., Dictyobacter kobayashii sp. nov., D. alpinus sp. nov., and D. joshuensis sp. nov. and description of Dictyobacteraceae fam. nov. within the order Ktedonobacterales isolated from Tengu-no-mugimeshi.</title>
        <authorList>
            <person name="Wang C.M."/>
            <person name="Zheng Y."/>
            <person name="Sakai Y."/>
            <person name="Toyoda A."/>
            <person name="Minakuchi Y."/>
            <person name="Abe K."/>
            <person name="Yokota A."/>
            <person name="Yabe S."/>
        </authorList>
    </citation>
    <scope>NUCLEOTIDE SEQUENCE [LARGE SCALE GENOMIC DNA]</scope>
    <source>
        <strain evidence="2">Uno16</strain>
    </source>
</reference>
<dbReference type="RefSeq" id="WP_126629692.1">
    <property type="nucleotide sequence ID" value="NZ_BIFT01000002.1"/>
</dbReference>
<gene>
    <name evidence="1" type="ORF">KDA_49150</name>
</gene>
<protein>
    <recommendedName>
        <fullName evidence="3">Cadherin domain-containing protein</fullName>
    </recommendedName>
</protein>
<dbReference type="Proteomes" id="UP000287171">
    <property type="component" value="Unassembled WGS sequence"/>
</dbReference>
<evidence type="ECO:0000313" key="2">
    <source>
        <dbReference type="Proteomes" id="UP000287171"/>
    </source>
</evidence>
<dbReference type="Pfam" id="PF17963">
    <property type="entry name" value="Big_9"/>
    <property type="match status" value="1"/>
</dbReference>
<name>A0A402BDF4_9CHLR</name>
<organism evidence="1 2">
    <name type="scientific">Dictyobacter alpinus</name>
    <dbReference type="NCBI Taxonomy" id="2014873"/>
    <lineage>
        <taxon>Bacteria</taxon>
        <taxon>Bacillati</taxon>
        <taxon>Chloroflexota</taxon>
        <taxon>Ktedonobacteria</taxon>
        <taxon>Ktedonobacterales</taxon>
        <taxon>Dictyobacteraceae</taxon>
        <taxon>Dictyobacter</taxon>
    </lineage>
</organism>